<name>A0ACB8Z2Q4_ARCLA</name>
<gene>
    <name evidence="1" type="ORF">L6452_31775</name>
</gene>
<reference evidence="2" key="1">
    <citation type="journal article" date="2022" name="Mol. Ecol. Resour.">
        <title>The genomes of chicory, endive, great burdock and yacon provide insights into Asteraceae palaeo-polyploidization history and plant inulin production.</title>
        <authorList>
            <person name="Fan W."/>
            <person name="Wang S."/>
            <person name="Wang H."/>
            <person name="Wang A."/>
            <person name="Jiang F."/>
            <person name="Liu H."/>
            <person name="Zhao H."/>
            <person name="Xu D."/>
            <person name="Zhang Y."/>
        </authorList>
    </citation>
    <scope>NUCLEOTIDE SEQUENCE [LARGE SCALE GENOMIC DNA]</scope>
    <source>
        <strain evidence="2">cv. Niubang</strain>
    </source>
</reference>
<keyword evidence="2" id="KW-1185">Reference proteome</keyword>
<proteinExistence type="predicted"/>
<accession>A0ACB8Z2Q4</accession>
<protein>
    <submittedName>
        <fullName evidence="1">Uncharacterized protein</fullName>
    </submittedName>
</protein>
<evidence type="ECO:0000313" key="2">
    <source>
        <dbReference type="Proteomes" id="UP001055879"/>
    </source>
</evidence>
<dbReference type="Proteomes" id="UP001055879">
    <property type="component" value="Linkage Group LG11"/>
</dbReference>
<reference evidence="1 2" key="2">
    <citation type="journal article" date="2022" name="Mol. Ecol. Resour.">
        <title>The genomes of chicory, endive, great burdock and yacon provide insights into Asteraceae paleo-polyploidization history and plant inulin production.</title>
        <authorList>
            <person name="Fan W."/>
            <person name="Wang S."/>
            <person name="Wang H."/>
            <person name="Wang A."/>
            <person name="Jiang F."/>
            <person name="Liu H."/>
            <person name="Zhao H."/>
            <person name="Xu D."/>
            <person name="Zhang Y."/>
        </authorList>
    </citation>
    <scope>NUCLEOTIDE SEQUENCE [LARGE SCALE GENOMIC DNA]</scope>
    <source>
        <strain evidence="2">cv. Niubang</strain>
    </source>
</reference>
<sequence length="121" mass="14062">MEQWLHTLRTSSQLLLYWLSVTVDLVVGLWLSFSTKMSLSRKPSNIFIFYPQSFNNFTSTTNICLNSIRQSREKNVFQWLEGNRNRSEAIAVPRFSTFALSDDDSTSLNQDSRVDVLLMQM</sequence>
<evidence type="ECO:0000313" key="1">
    <source>
        <dbReference type="EMBL" id="KAI3691971.1"/>
    </source>
</evidence>
<comment type="caution">
    <text evidence="1">The sequence shown here is derived from an EMBL/GenBank/DDBJ whole genome shotgun (WGS) entry which is preliminary data.</text>
</comment>
<organism evidence="1 2">
    <name type="scientific">Arctium lappa</name>
    <name type="common">Greater burdock</name>
    <name type="synonym">Lappa major</name>
    <dbReference type="NCBI Taxonomy" id="4217"/>
    <lineage>
        <taxon>Eukaryota</taxon>
        <taxon>Viridiplantae</taxon>
        <taxon>Streptophyta</taxon>
        <taxon>Embryophyta</taxon>
        <taxon>Tracheophyta</taxon>
        <taxon>Spermatophyta</taxon>
        <taxon>Magnoliopsida</taxon>
        <taxon>eudicotyledons</taxon>
        <taxon>Gunneridae</taxon>
        <taxon>Pentapetalae</taxon>
        <taxon>asterids</taxon>
        <taxon>campanulids</taxon>
        <taxon>Asterales</taxon>
        <taxon>Asteraceae</taxon>
        <taxon>Carduoideae</taxon>
        <taxon>Cardueae</taxon>
        <taxon>Arctiinae</taxon>
        <taxon>Arctium</taxon>
    </lineage>
</organism>
<dbReference type="EMBL" id="CM042057">
    <property type="protein sequence ID" value="KAI3691971.1"/>
    <property type="molecule type" value="Genomic_DNA"/>
</dbReference>